<dbReference type="RefSeq" id="WP_135801660.1">
    <property type="nucleotide sequence ID" value="NZ_SRPF01000001.1"/>
</dbReference>
<organism evidence="1 2">
    <name type="scientific">Marinobacter confluentis</name>
    <dbReference type="NCBI Taxonomy" id="1697557"/>
    <lineage>
        <taxon>Bacteria</taxon>
        <taxon>Pseudomonadati</taxon>
        <taxon>Pseudomonadota</taxon>
        <taxon>Gammaproteobacteria</taxon>
        <taxon>Pseudomonadales</taxon>
        <taxon>Marinobacteraceae</taxon>
        <taxon>Marinobacter</taxon>
    </lineage>
</organism>
<name>A0A4Z1BEZ8_9GAMM</name>
<comment type="caution">
    <text evidence="1">The sequence shown here is derived from an EMBL/GenBank/DDBJ whole genome shotgun (WGS) entry which is preliminary data.</text>
</comment>
<evidence type="ECO:0000313" key="1">
    <source>
        <dbReference type="EMBL" id="TGN41274.1"/>
    </source>
</evidence>
<dbReference type="AlphaFoldDB" id="A0A4Z1BEZ8"/>
<gene>
    <name evidence="1" type="ORF">E5Q11_01595</name>
</gene>
<protein>
    <submittedName>
        <fullName evidence="1">Uncharacterized protein</fullName>
    </submittedName>
</protein>
<accession>A0A4Z1BEZ8</accession>
<sequence length="136" mass="15865">MIPDSLKQRYQSQVRPQFDRASGEFRKVLRDLGVSMDEERSLKEVVSQIRAKNPSFRELSLNLDMATYDLRKKLWWDANMLTAYAYDRAGKTFETEVAPRFNSARARAESEARRLFVQLREITGRKPAESDTTNDQ</sequence>
<dbReference type="OrthoDB" id="6366783at2"/>
<reference evidence="1 2" key="1">
    <citation type="submission" date="2019-04" db="EMBL/GenBank/DDBJ databases">
        <authorList>
            <person name="Park S."/>
            <person name="Yoon J.-H."/>
        </authorList>
    </citation>
    <scope>NUCLEOTIDE SEQUENCE [LARGE SCALE GENOMIC DNA]</scope>
    <source>
        <strain evidence="1 2">HJM-18</strain>
    </source>
</reference>
<dbReference type="EMBL" id="SRPF01000001">
    <property type="protein sequence ID" value="TGN41274.1"/>
    <property type="molecule type" value="Genomic_DNA"/>
</dbReference>
<proteinExistence type="predicted"/>
<dbReference type="Proteomes" id="UP000298325">
    <property type="component" value="Unassembled WGS sequence"/>
</dbReference>
<keyword evidence="2" id="KW-1185">Reference proteome</keyword>
<evidence type="ECO:0000313" key="2">
    <source>
        <dbReference type="Proteomes" id="UP000298325"/>
    </source>
</evidence>